<keyword evidence="4" id="KW-0812">Transmembrane</keyword>
<proteinExistence type="inferred from homology"/>
<dbReference type="AlphaFoldDB" id="A0A7Z2T8H3"/>
<keyword evidence="9" id="KW-1185">Reference proteome</keyword>
<accession>A0A7Z2T8H3</accession>
<keyword evidence="7" id="KW-0998">Cell outer membrane</keyword>
<dbReference type="PANTHER" id="PTHR35093">
    <property type="entry name" value="OUTER MEMBRANE PROTEIN NMB0088-RELATED"/>
    <property type="match status" value="1"/>
</dbReference>
<evidence type="ECO:0000256" key="4">
    <source>
        <dbReference type="ARBA" id="ARBA00022692"/>
    </source>
</evidence>
<keyword evidence="5" id="KW-0732">Signal</keyword>
<dbReference type="GO" id="GO:0009279">
    <property type="term" value="C:cell outer membrane"/>
    <property type="evidence" value="ECO:0007669"/>
    <property type="project" value="UniProtKB-SubCell"/>
</dbReference>
<evidence type="ECO:0000313" key="8">
    <source>
        <dbReference type="EMBL" id="QIA66157.1"/>
    </source>
</evidence>
<dbReference type="Gene3D" id="2.40.160.60">
    <property type="entry name" value="Outer membrane protein transport protein (OMPP1/FadL/TodX)"/>
    <property type="match status" value="1"/>
</dbReference>
<dbReference type="Proteomes" id="UP000464262">
    <property type="component" value="Chromosome 2"/>
</dbReference>
<evidence type="ECO:0000256" key="7">
    <source>
        <dbReference type="ARBA" id="ARBA00023237"/>
    </source>
</evidence>
<dbReference type="Pfam" id="PF03349">
    <property type="entry name" value="Toluene_X"/>
    <property type="match status" value="1"/>
</dbReference>
<dbReference type="InterPro" id="IPR005017">
    <property type="entry name" value="OMPP1/FadL/TodX"/>
</dbReference>
<reference evidence="8 9" key="1">
    <citation type="submission" date="2020-01" db="EMBL/GenBank/DDBJ databases">
        <title>Whole genome and functional gene identification of agarase of Vibrio HN897.</title>
        <authorList>
            <person name="Liu Y."/>
            <person name="Zhao Z."/>
        </authorList>
    </citation>
    <scope>NUCLEOTIDE SEQUENCE [LARGE SCALE GENOMIC DNA]</scope>
    <source>
        <strain evidence="8 9">HN897</strain>
    </source>
</reference>
<keyword evidence="6" id="KW-0472">Membrane</keyword>
<gene>
    <name evidence="8" type="ORF">GT360_17200</name>
</gene>
<dbReference type="GO" id="GO:0015483">
    <property type="term" value="F:long-chain fatty acid transporting porin activity"/>
    <property type="evidence" value="ECO:0007669"/>
    <property type="project" value="TreeGrafter"/>
</dbReference>
<evidence type="ECO:0000256" key="2">
    <source>
        <dbReference type="ARBA" id="ARBA00008163"/>
    </source>
</evidence>
<comment type="similarity">
    <text evidence="2">Belongs to the OmpP1/FadL family.</text>
</comment>
<evidence type="ECO:0000256" key="3">
    <source>
        <dbReference type="ARBA" id="ARBA00022452"/>
    </source>
</evidence>
<organism evidence="8 9">
    <name type="scientific">Vibrio astriarenae</name>
    <dbReference type="NCBI Taxonomy" id="1481923"/>
    <lineage>
        <taxon>Bacteria</taxon>
        <taxon>Pseudomonadati</taxon>
        <taxon>Pseudomonadota</taxon>
        <taxon>Gammaproteobacteria</taxon>
        <taxon>Vibrionales</taxon>
        <taxon>Vibrionaceae</taxon>
        <taxon>Vibrio</taxon>
    </lineage>
</organism>
<dbReference type="EMBL" id="CP047476">
    <property type="protein sequence ID" value="QIA66157.1"/>
    <property type="molecule type" value="Genomic_DNA"/>
</dbReference>
<keyword evidence="3" id="KW-1134">Transmembrane beta strand</keyword>
<dbReference type="SUPFAM" id="SSF56935">
    <property type="entry name" value="Porins"/>
    <property type="match status" value="1"/>
</dbReference>
<evidence type="ECO:0000256" key="6">
    <source>
        <dbReference type="ARBA" id="ARBA00023136"/>
    </source>
</evidence>
<evidence type="ECO:0000313" key="9">
    <source>
        <dbReference type="Proteomes" id="UP000464262"/>
    </source>
</evidence>
<evidence type="ECO:0000256" key="1">
    <source>
        <dbReference type="ARBA" id="ARBA00004571"/>
    </source>
</evidence>
<dbReference type="PANTHER" id="PTHR35093:SF8">
    <property type="entry name" value="OUTER MEMBRANE PROTEIN NMB0088-RELATED"/>
    <property type="match status" value="1"/>
</dbReference>
<dbReference type="KEGG" id="vas:GT360_17200"/>
<name>A0A7Z2T8H3_9VIBR</name>
<sequence length="380" mass="41268">MAMPVQASGIFLQEAVVANAGTVGAGDGVYTGSAAAMWTNPATMSFMGESLTTINVALFDLEMKFKHTGPGSDASDAGNGKASTLSPTLGFFHARQINDQTHVGISVGVAGGSALDYGTNWAGTALLNDIDLAVAQINPTVSYQYNDQWSFGAGVQMSWASLEQTMGAGTIRVEESSDWAFGFTLGTMYRYSEDLDLSLSYRSKVEHSFDADVSGAVQGGVAADIDVPAIVDASMRYGINADLNLLASVQFHRWSEWDHTVFNFNNGGSLPIQRDWDDVWHFAVGTDYRLNDDWRLKAGLSYETSPQDDPQMQWVDLPVGDQWRYSVGASTVWNGYTFDMFYEYADLGSVKSEARVDPAFIGVNGQFDGRIHFIGLNVSF</sequence>
<protein>
    <submittedName>
        <fullName evidence="8">Outer membrane beta-barrel protein</fullName>
    </submittedName>
</protein>
<comment type="subcellular location">
    <subcellularLocation>
        <location evidence="1">Cell outer membrane</location>
        <topology evidence="1">Multi-pass membrane protein</topology>
    </subcellularLocation>
</comment>
<evidence type="ECO:0000256" key="5">
    <source>
        <dbReference type="ARBA" id="ARBA00022729"/>
    </source>
</evidence>